<evidence type="ECO:0000313" key="2">
    <source>
        <dbReference type="Proteomes" id="UP000824540"/>
    </source>
</evidence>
<reference evidence="1" key="1">
    <citation type="thesis" date="2021" institute="BYU ScholarsArchive" country="Provo, UT, USA">
        <title>Applications of and Algorithms for Genome Assembly and Genomic Analyses with an Emphasis on Marine Teleosts.</title>
        <authorList>
            <person name="Pickett B.D."/>
        </authorList>
    </citation>
    <scope>NUCLEOTIDE SEQUENCE</scope>
    <source>
        <strain evidence="1">HI-2016</strain>
    </source>
</reference>
<accession>A0A8T2MX40</accession>
<dbReference type="AlphaFoldDB" id="A0A8T2MX40"/>
<dbReference type="Proteomes" id="UP000824540">
    <property type="component" value="Unassembled WGS sequence"/>
</dbReference>
<name>A0A8T2MX40_9TELE</name>
<comment type="caution">
    <text evidence="1">The sequence shown here is derived from an EMBL/GenBank/DDBJ whole genome shotgun (WGS) entry which is preliminary data.</text>
</comment>
<dbReference type="EMBL" id="JAFBMS010000247">
    <property type="protein sequence ID" value="KAG9332253.1"/>
    <property type="molecule type" value="Genomic_DNA"/>
</dbReference>
<evidence type="ECO:0000313" key="1">
    <source>
        <dbReference type="EMBL" id="KAG9332253.1"/>
    </source>
</evidence>
<proteinExistence type="predicted"/>
<protein>
    <submittedName>
        <fullName evidence="1">Uncharacterized protein</fullName>
    </submittedName>
</protein>
<organism evidence="1 2">
    <name type="scientific">Albula glossodonta</name>
    <name type="common">roundjaw bonefish</name>
    <dbReference type="NCBI Taxonomy" id="121402"/>
    <lineage>
        <taxon>Eukaryota</taxon>
        <taxon>Metazoa</taxon>
        <taxon>Chordata</taxon>
        <taxon>Craniata</taxon>
        <taxon>Vertebrata</taxon>
        <taxon>Euteleostomi</taxon>
        <taxon>Actinopterygii</taxon>
        <taxon>Neopterygii</taxon>
        <taxon>Teleostei</taxon>
        <taxon>Albuliformes</taxon>
        <taxon>Albulidae</taxon>
        <taxon>Albula</taxon>
    </lineage>
</organism>
<gene>
    <name evidence="1" type="ORF">JZ751_015462</name>
</gene>
<sequence length="253" mass="25984">MRGTESTGSWDRARRRCAAQQSAPWLGLRVPLRCPAECTLAGPEGAAALPCRSAPWLGLREPLRCPAECTLAGPEGAAALPCRVHPGWAWVADRHPTGAPKAGQSSVTGGWLDGRVSPAACAQDVKPAQGLRRDLEEVRTYTGAWSVALCYGGGPGSSEAGNGVLKLGITAGPLPQGGVIQGRGGGGGQGGVGHRPTPQELCSTLKGQKRGGAYLLLELGLVECGSALIPPELGICSADQLSWAVRPAELLSM</sequence>
<keyword evidence="2" id="KW-1185">Reference proteome</keyword>